<evidence type="ECO:0000313" key="1">
    <source>
        <dbReference type="EMBL" id="ASU35156.1"/>
    </source>
</evidence>
<dbReference type="EMBL" id="CP022743">
    <property type="protein sequence ID" value="ASU35156.1"/>
    <property type="molecule type" value="Genomic_DNA"/>
</dbReference>
<dbReference type="RefSeq" id="WP_094571397.1">
    <property type="nucleotide sequence ID" value="NZ_CP022743.1"/>
</dbReference>
<name>A0A223NZA2_9SPHI</name>
<reference evidence="1 2" key="1">
    <citation type="submission" date="2017-08" db="EMBL/GenBank/DDBJ databases">
        <title>Complete genome sequence of Mucilaginibacter sp. strain BJC16-A31.</title>
        <authorList>
            <consortium name="Henan University of Science and Technology"/>
            <person name="You X."/>
        </authorList>
    </citation>
    <scope>NUCLEOTIDE SEQUENCE [LARGE SCALE GENOMIC DNA]</scope>
    <source>
        <strain evidence="1 2">BJC16-A31</strain>
    </source>
</reference>
<keyword evidence="2" id="KW-1185">Reference proteome</keyword>
<dbReference type="KEGG" id="muc:MuYL_3271"/>
<dbReference type="Proteomes" id="UP000215002">
    <property type="component" value="Chromosome"/>
</dbReference>
<gene>
    <name evidence="1" type="ORF">MuYL_3271</name>
</gene>
<dbReference type="AlphaFoldDB" id="A0A223NZA2"/>
<protein>
    <submittedName>
        <fullName evidence="1">Uncharacterized protein</fullName>
    </submittedName>
</protein>
<organism evidence="1 2">
    <name type="scientific">Mucilaginibacter xinganensis</name>
    <dbReference type="NCBI Taxonomy" id="1234841"/>
    <lineage>
        <taxon>Bacteria</taxon>
        <taxon>Pseudomonadati</taxon>
        <taxon>Bacteroidota</taxon>
        <taxon>Sphingobacteriia</taxon>
        <taxon>Sphingobacteriales</taxon>
        <taxon>Sphingobacteriaceae</taxon>
        <taxon>Mucilaginibacter</taxon>
    </lineage>
</organism>
<accession>A0A223NZA2</accession>
<proteinExistence type="predicted"/>
<dbReference type="OrthoDB" id="950503at2"/>
<evidence type="ECO:0000313" key="2">
    <source>
        <dbReference type="Proteomes" id="UP000215002"/>
    </source>
</evidence>
<sequence length="182" mass="21011">MKKLIAIALLGLQIFTICGHLVLYQYFVYRSDKLFNDQISKNLYNVHDLVQIKVPAHTALAQNWSSFEKINGQIQFKNTCYNYVKLKLTKDTIYLMCVPNYEKTRLFNQNIINASQISDIPVTKKDHVPFGKSIDLGNYNYPVVLFRFSPTVVTLQGNSITGNFDHVKNYITIPHQPPKMFC</sequence>